<keyword evidence="3" id="KW-1185">Reference proteome</keyword>
<dbReference type="AlphaFoldDB" id="A0AAV5DWA7"/>
<dbReference type="PANTHER" id="PTHR47744">
    <property type="entry name" value="OS05G0526300 PROTEIN"/>
    <property type="match status" value="1"/>
</dbReference>
<dbReference type="Pfam" id="PF24104">
    <property type="entry name" value="At5g52880_ARM"/>
    <property type="match status" value="1"/>
</dbReference>
<sequence length="110" mass="11825">MELSSIRATARDAVSSRADRSGTLAVVRRGRRVTAGLRLPRDGMPVTEGDGSGERYREMGIAAALARPWDYPTACGELVALLRLGYTELPKAAQAQVAADVLLAFRLLPE</sequence>
<dbReference type="EMBL" id="BQKI01000071">
    <property type="protein sequence ID" value="GJN15009.1"/>
    <property type="molecule type" value="Genomic_DNA"/>
</dbReference>
<dbReference type="InterPro" id="IPR057039">
    <property type="entry name" value="At5g52880_ARM"/>
</dbReference>
<dbReference type="Proteomes" id="UP001054889">
    <property type="component" value="Unassembled WGS sequence"/>
</dbReference>
<reference evidence="2" key="2">
    <citation type="submission" date="2021-12" db="EMBL/GenBank/DDBJ databases">
        <title>Resequencing data analysis of finger millet.</title>
        <authorList>
            <person name="Hatakeyama M."/>
            <person name="Aluri S."/>
            <person name="Balachadran M.T."/>
            <person name="Sivarajan S.R."/>
            <person name="Poveda L."/>
            <person name="Shimizu-Inatsugi R."/>
            <person name="Schlapbach R."/>
            <person name="Sreeman S.M."/>
            <person name="Shimizu K.K."/>
        </authorList>
    </citation>
    <scope>NUCLEOTIDE SEQUENCE</scope>
</reference>
<evidence type="ECO:0000313" key="3">
    <source>
        <dbReference type="Proteomes" id="UP001054889"/>
    </source>
</evidence>
<name>A0AAV5DWA7_ELECO</name>
<evidence type="ECO:0000313" key="2">
    <source>
        <dbReference type="EMBL" id="GJN15009.1"/>
    </source>
</evidence>
<feature type="domain" description="F-box protein At5g52880-like ARM repeats region" evidence="1">
    <location>
        <begin position="54"/>
        <end position="110"/>
    </location>
</feature>
<dbReference type="PANTHER" id="PTHR47744:SF1">
    <property type="entry name" value="OS05G0526300 PROTEIN"/>
    <property type="match status" value="1"/>
</dbReference>
<reference evidence="2" key="1">
    <citation type="journal article" date="2018" name="DNA Res.">
        <title>Multiple hybrid de novo genome assembly of finger millet, an orphan allotetraploid crop.</title>
        <authorList>
            <person name="Hatakeyama M."/>
            <person name="Aluri S."/>
            <person name="Balachadran M.T."/>
            <person name="Sivarajan S.R."/>
            <person name="Patrignani A."/>
            <person name="Gruter S."/>
            <person name="Poveda L."/>
            <person name="Shimizu-Inatsugi R."/>
            <person name="Baeten J."/>
            <person name="Francoijs K.J."/>
            <person name="Nataraja K.N."/>
            <person name="Reddy Y.A.N."/>
            <person name="Phadnis S."/>
            <person name="Ravikumar R.L."/>
            <person name="Schlapbach R."/>
            <person name="Sreeman S.M."/>
            <person name="Shimizu K.K."/>
        </authorList>
    </citation>
    <scope>NUCLEOTIDE SEQUENCE</scope>
</reference>
<comment type="caution">
    <text evidence="2">The sequence shown here is derived from an EMBL/GenBank/DDBJ whole genome shotgun (WGS) entry which is preliminary data.</text>
</comment>
<accession>A0AAV5DWA7</accession>
<organism evidence="2 3">
    <name type="scientific">Eleusine coracana subsp. coracana</name>
    <dbReference type="NCBI Taxonomy" id="191504"/>
    <lineage>
        <taxon>Eukaryota</taxon>
        <taxon>Viridiplantae</taxon>
        <taxon>Streptophyta</taxon>
        <taxon>Embryophyta</taxon>
        <taxon>Tracheophyta</taxon>
        <taxon>Spermatophyta</taxon>
        <taxon>Magnoliopsida</taxon>
        <taxon>Liliopsida</taxon>
        <taxon>Poales</taxon>
        <taxon>Poaceae</taxon>
        <taxon>PACMAD clade</taxon>
        <taxon>Chloridoideae</taxon>
        <taxon>Cynodonteae</taxon>
        <taxon>Eleusininae</taxon>
        <taxon>Eleusine</taxon>
    </lineage>
</organism>
<proteinExistence type="predicted"/>
<gene>
    <name evidence="2" type="primary">gb01894</name>
    <name evidence="2" type="ORF">PR202_gb01894</name>
</gene>
<evidence type="ECO:0000259" key="1">
    <source>
        <dbReference type="Pfam" id="PF24104"/>
    </source>
</evidence>
<protein>
    <recommendedName>
        <fullName evidence="1">F-box protein At5g52880-like ARM repeats region domain-containing protein</fullName>
    </recommendedName>
</protein>